<dbReference type="InParanoid" id="D8LB14"/>
<feature type="region of interest" description="Disordered" evidence="1">
    <location>
        <begin position="354"/>
        <end position="392"/>
    </location>
</feature>
<feature type="compositionally biased region" description="Basic and acidic residues" evidence="1">
    <location>
        <begin position="1"/>
        <end position="24"/>
    </location>
</feature>
<name>D8LB14_ECTSI</name>
<evidence type="ECO:0000313" key="4">
    <source>
        <dbReference type="EMBL" id="CBN76523.1"/>
    </source>
</evidence>
<evidence type="ECO:0000256" key="2">
    <source>
        <dbReference type="SAM" id="Phobius"/>
    </source>
</evidence>
<feature type="region of interest" description="Disordered" evidence="1">
    <location>
        <begin position="1628"/>
        <end position="1667"/>
    </location>
</feature>
<keyword evidence="5" id="KW-1185">Reference proteome</keyword>
<feature type="compositionally biased region" description="Acidic residues" evidence="1">
    <location>
        <begin position="949"/>
        <end position="963"/>
    </location>
</feature>
<keyword evidence="2" id="KW-0472">Membrane</keyword>
<dbReference type="EMBL" id="FN649726">
    <property type="protein sequence ID" value="CBN76523.1"/>
    <property type="molecule type" value="Genomic_DNA"/>
</dbReference>
<dbReference type="InterPro" id="IPR049625">
    <property type="entry name" value="Glyco_transf_61_cat"/>
</dbReference>
<feature type="region of interest" description="Disordered" evidence="1">
    <location>
        <begin position="1319"/>
        <end position="1355"/>
    </location>
</feature>
<evidence type="ECO:0000259" key="3">
    <source>
        <dbReference type="Pfam" id="PF04577"/>
    </source>
</evidence>
<proteinExistence type="predicted"/>
<dbReference type="OrthoDB" id="10427777at2759"/>
<feature type="compositionally biased region" description="Basic and acidic residues" evidence="1">
    <location>
        <begin position="1169"/>
        <end position="1179"/>
    </location>
</feature>
<feature type="region of interest" description="Disordered" evidence="1">
    <location>
        <begin position="1"/>
        <end position="25"/>
    </location>
</feature>
<evidence type="ECO:0000256" key="1">
    <source>
        <dbReference type="SAM" id="MobiDB-lite"/>
    </source>
</evidence>
<dbReference type="Proteomes" id="UP000002630">
    <property type="component" value="Linkage Group LG01"/>
</dbReference>
<feature type="compositionally biased region" description="Polar residues" evidence="1">
    <location>
        <begin position="1332"/>
        <end position="1350"/>
    </location>
</feature>
<feature type="compositionally biased region" description="Basic and acidic residues" evidence="1">
    <location>
        <begin position="1008"/>
        <end position="1021"/>
    </location>
</feature>
<protein>
    <recommendedName>
        <fullName evidence="3">Glycosyltransferase 61 catalytic domain-containing protein</fullName>
    </recommendedName>
</protein>
<feature type="region of interest" description="Disordered" evidence="1">
    <location>
        <begin position="88"/>
        <end position="108"/>
    </location>
</feature>
<feature type="region of interest" description="Disordered" evidence="1">
    <location>
        <begin position="1001"/>
        <end position="1084"/>
    </location>
</feature>
<feature type="region of interest" description="Disordered" evidence="1">
    <location>
        <begin position="1100"/>
        <end position="1205"/>
    </location>
</feature>
<feature type="region of interest" description="Disordered" evidence="1">
    <location>
        <begin position="921"/>
        <end position="963"/>
    </location>
</feature>
<evidence type="ECO:0000313" key="5">
    <source>
        <dbReference type="Proteomes" id="UP000002630"/>
    </source>
</evidence>
<sequence length="1692" mass="183830">MKRRIEPGKDSDIEKDEESRETQRKVKLIPRRSELTPAVWFMLKILVGVGGIAMVVNPVYIWGEAPGGLPSDTDVVYQQAESTFYAPGKREQSAALPDGVTLKPGGGNQQLRRVAHVGEEQDPMPPLSPTGGVNSENLRDVRGTGSHPVGAEVGQLNAPVAGESYEIASAAIETDKAEDPVATDVLPAITKFTGDDRSPGGDSLAEADAGAHAGVALAATADERDNAGTFVVKSVEGRGQAGESQLDKLVDTAPEPNQQQELVGEYPTHQLDAASTVLEPAEQPQVTREQPAFLTPETNGADEHVDIAFSPVTTNSAKLASPETNGVEGSIDTAVAAAEAPSLPVADATTLSAKIGVENTGDEDERVDGRVAGGDAASHVPPATPVLPDTSSPVDLDGARGLDGSNVWAWLQEATSLKSICPSNPCKDGKHMLTDNGDLRNEVSRVRGAVVVTRPELTARPGILTPANGLDFVETLRSYFPIFRSSLFPRHLSVYYPGPDVDMASSFSSDNGYEGVPTLVSLTDVFINSSGYVWNEKNYIVPKSCGSAEFDGSSARWSLPRNAPRHDKVFVITQHWGDAYFHFLSECLPRVTLMLDVLLANSEIKIAVHAPPPTWSDRKHYTSELMALLGIQEERLIFVDTEIHADLAILPESTACETPNTAMVNMLRSALLKGMYPSSAGVPPPVTRPPTLVLVRQKEGGLRNHDQIRKALQTKFPKYDVVESFSDSPALQQLHTFAVASLIVAPHTAGLSAMIVSPLNTPVLEIGPPTCSSGYMHLAVKLQHVYARHLGFSDTMSVDALCDSHYEPNVGEIINLVRKLLEAKNQVDIASTPSGVTTAHGVAVDLSPPGTIADHRLQEVGALESNVVSTPPVIGMNPPQTNVHPEETVGAGDKASRRLAMLPPVEKIADAARNWIHEAMKASTGPGGTGMPFSKPQGDGGKQERQAETEDTEGEENAAQDEYSADYDLFPYYDSWEDDAILWRLSDDGYVMSGRGDHFPRVPYPDNAGERQQEGAMKQEKIVSNNPSADHGEEDFDLMQGDEYTTDDDSVLRRATWPGRTEEGENKGRNVSPLPDNVHTGAESLNPEINGAYAQDEMNVGQQSTDEGVLNRESSIDHVTGYEPRPRGRTTFGSGGHGQPQQPRRKRDVKAEEPDVWDADDDFYLNIARESRNGRKENHGGSGPEEQPQQKGRERDVKAGEDVDPDVWEFDDDFYIHIARQWMHERKENHAPEVPAEEAAEEVHEESWTWNPLSTDVEDDFPYYEDPALYEPNSEVEPEQQAMNVGESIGVAINPETDDADEYSLYAIGDFETTKGEQAVSAGGTYSDETPIVSSSTREAENGQVTSTPDGYSGRLQDDDGHPIFAEWRQERQADADAAGVAVEQETDDWSSSSSTDGDVGLQRAHMLAIIRGWNDRLVEQGGQHKKKAGEQWSSFPNFYPNDPFDQSDESEGYFAWEQRYSIRKQPGGGDASVTNVGEEKDEDDEDFQFDSFADNYQLFAHDQHEVAVGAAAHEVGGGLNDQREYGVEEGTPPLDTDSEYFTHLTEMQHFSEMAQGPRFTGMEHQLHQPSPGSQYRMKSAQVAAEQPGEALEQQENKRWTNLRKTSLVGGVALKLLEALLPRNVLAGLQGDNDDETQETQQDPGNADGANSRIGDGGVGVDIDFGPATPGVVQVARKLRGGSNGRKPTEEK</sequence>
<reference evidence="4 5" key="1">
    <citation type="journal article" date="2010" name="Nature">
        <title>The Ectocarpus genome and the independent evolution of multicellularity in brown algae.</title>
        <authorList>
            <person name="Cock J.M."/>
            <person name="Sterck L."/>
            <person name="Rouze P."/>
            <person name="Scornet D."/>
            <person name="Allen A.E."/>
            <person name="Amoutzias G."/>
            <person name="Anthouard V."/>
            <person name="Artiguenave F."/>
            <person name="Aury J.M."/>
            <person name="Badger J.H."/>
            <person name="Beszteri B."/>
            <person name="Billiau K."/>
            <person name="Bonnet E."/>
            <person name="Bothwell J.H."/>
            <person name="Bowler C."/>
            <person name="Boyen C."/>
            <person name="Brownlee C."/>
            <person name="Carrano C.J."/>
            <person name="Charrier B."/>
            <person name="Cho G.Y."/>
            <person name="Coelho S.M."/>
            <person name="Collen J."/>
            <person name="Corre E."/>
            <person name="Da Silva C."/>
            <person name="Delage L."/>
            <person name="Delaroque N."/>
            <person name="Dittami S.M."/>
            <person name="Doulbeau S."/>
            <person name="Elias M."/>
            <person name="Farnham G."/>
            <person name="Gachon C.M."/>
            <person name="Gschloessl B."/>
            <person name="Heesch S."/>
            <person name="Jabbari K."/>
            <person name="Jubin C."/>
            <person name="Kawai H."/>
            <person name="Kimura K."/>
            <person name="Kloareg B."/>
            <person name="Kupper F.C."/>
            <person name="Lang D."/>
            <person name="Le Bail A."/>
            <person name="Leblanc C."/>
            <person name="Lerouge P."/>
            <person name="Lohr M."/>
            <person name="Lopez P.J."/>
            <person name="Martens C."/>
            <person name="Maumus F."/>
            <person name="Michel G."/>
            <person name="Miranda-Saavedra D."/>
            <person name="Morales J."/>
            <person name="Moreau H."/>
            <person name="Motomura T."/>
            <person name="Nagasato C."/>
            <person name="Napoli C.A."/>
            <person name="Nelson D.R."/>
            <person name="Nyvall-Collen P."/>
            <person name="Peters A.F."/>
            <person name="Pommier C."/>
            <person name="Potin P."/>
            <person name="Poulain J."/>
            <person name="Quesneville H."/>
            <person name="Read B."/>
            <person name="Rensing S.A."/>
            <person name="Ritter A."/>
            <person name="Rousvoal S."/>
            <person name="Samanta M."/>
            <person name="Samson G."/>
            <person name="Schroeder D.C."/>
            <person name="Segurens B."/>
            <person name="Strittmatter M."/>
            <person name="Tonon T."/>
            <person name="Tregear J.W."/>
            <person name="Valentin K."/>
            <person name="von Dassow P."/>
            <person name="Yamagishi T."/>
            <person name="Van de Peer Y."/>
            <person name="Wincker P."/>
        </authorList>
    </citation>
    <scope>NUCLEOTIDE SEQUENCE [LARGE SCALE GENOMIC DNA]</scope>
    <source>
        <strain evidence="5">Ec32 / CCAP1310/4</strain>
    </source>
</reference>
<feature type="domain" description="Glycosyltransferase 61 catalytic" evidence="3">
    <location>
        <begin position="580"/>
        <end position="763"/>
    </location>
</feature>
<keyword evidence="2" id="KW-1133">Transmembrane helix</keyword>
<dbReference type="Pfam" id="PF04577">
    <property type="entry name" value="Glyco_transf_61"/>
    <property type="match status" value="1"/>
</dbReference>
<organism evidence="4 5">
    <name type="scientific">Ectocarpus siliculosus</name>
    <name type="common">Brown alga</name>
    <name type="synonym">Conferva siliculosa</name>
    <dbReference type="NCBI Taxonomy" id="2880"/>
    <lineage>
        <taxon>Eukaryota</taxon>
        <taxon>Sar</taxon>
        <taxon>Stramenopiles</taxon>
        <taxon>Ochrophyta</taxon>
        <taxon>PX clade</taxon>
        <taxon>Phaeophyceae</taxon>
        <taxon>Ectocarpales</taxon>
        <taxon>Ectocarpaceae</taxon>
        <taxon>Ectocarpus</taxon>
    </lineage>
</organism>
<keyword evidence="2" id="KW-0812">Transmembrane</keyword>
<dbReference type="EMBL" id="FN647682">
    <property type="protein sequence ID" value="CBN76523.1"/>
    <property type="molecule type" value="Genomic_DNA"/>
</dbReference>
<dbReference type="GO" id="GO:0016757">
    <property type="term" value="F:glycosyltransferase activity"/>
    <property type="evidence" value="ECO:0007669"/>
    <property type="project" value="InterPro"/>
</dbReference>
<accession>D8LB14</accession>
<feature type="transmembrane region" description="Helical" evidence="2">
    <location>
        <begin position="38"/>
        <end position="62"/>
    </location>
</feature>
<dbReference type="eggNOG" id="ENOG502S8GN">
    <property type="taxonomic scope" value="Eukaryota"/>
</dbReference>
<feature type="region of interest" description="Disordered" evidence="1">
    <location>
        <begin position="869"/>
        <end position="888"/>
    </location>
</feature>
<feature type="compositionally biased region" description="Acidic residues" evidence="1">
    <location>
        <begin position="1154"/>
        <end position="1163"/>
    </location>
</feature>
<gene>
    <name evidence="4" type="ORF">Esi_0000_0161</name>
</gene>
<feature type="compositionally biased region" description="Basic and acidic residues" evidence="1">
    <location>
        <begin position="1191"/>
        <end position="1201"/>
    </location>
</feature>